<keyword evidence="11" id="KW-0325">Glycoprotein</keyword>
<evidence type="ECO:0000256" key="11">
    <source>
        <dbReference type="ARBA" id="ARBA00023180"/>
    </source>
</evidence>
<feature type="transmembrane region" description="Helical" evidence="18">
    <location>
        <begin position="829"/>
        <end position="853"/>
    </location>
</feature>
<feature type="chain" id="PRO_5042008675" description="Glutamate receptor" evidence="19">
    <location>
        <begin position="26"/>
        <end position="975"/>
    </location>
</feature>
<dbReference type="SUPFAM" id="SSF53822">
    <property type="entry name" value="Periplasmic binding protein-like I"/>
    <property type="match status" value="1"/>
</dbReference>
<keyword evidence="7 18" id="KW-1133">Transmembrane helix</keyword>
<dbReference type="PIRSF" id="PIRSF037090">
    <property type="entry name" value="Iontro_Glu-like_rcpt_pln"/>
    <property type="match status" value="1"/>
</dbReference>
<evidence type="ECO:0000256" key="10">
    <source>
        <dbReference type="ARBA" id="ARBA00023170"/>
    </source>
</evidence>
<reference evidence="21" key="1">
    <citation type="submission" date="2023-10" db="EMBL/GenBank/DDBJ databases">
        <title>Chromosome-level genome of the transformable northern wattle, Acacia crassicarpa.</title>
        <authorList>
            <person name="Massaro I."/>
            <person name="Sinha N.R."/>
            <person name="Poethig S."/>
            <person name="Leichty A.R."/>
        </authorList>
    </citation>
    <scope>NUCLEOTIDE SEQUENCE</scope>
    <source>
        <strain evidence="21">Acra3RX</strain>
        <tissue evidence="21">Leaf</tissue>
    </source>
</reference>
<keyword evidence="16" id="KW-1015">Disulfide bond</keyword>
<keyword evidence="22" id="KW-1185">Reference proteome</keyword>
<dbReference type="Gene3D" id="3.40.190.10">
    <property type="entry name" value="Periplasmic binding protein-like II"/>
    <property type="match status" value="2"/>
</dbReference>
<feature type="signal peptide" evidence="19">
    <location>
        <begin position="1"/>
        <end position="25"/>
    </location>
</feature>
<organism evidence="21 22">
    <name type="scientific">Acacia crassicarpa</name>
    <name type="common">northern wattle</name>
    <dbReference type="NCBI Taxonomy" id="499986"/>
    <lineage>
        <taxon>Eukaryota</taxon>
        <taxon>Viridiplantae</taxon>
        <taxon>Streptophyta</taxon>
        <taxon>Embryophyta</taxon>
        <taxon>Tracheophyta</taxon>
        <taxon>Spermatophyta</taxon>
        <taxon>Magnoliopsida</taxon>
        <taxon>eudicotyledons</taxon>
        <taxon>Gunneridae</taxon>
        <taxon>Pentapetalae</taxon>
        <taxon>rosids</taxon>
        <taxon>fabids</taxon>
        <taxon>Fabales</taxon>
        <taxon>Fabaceae</taxon>
        <taxon>Caesalpinioideae</taxon>
        <taxon>mimosoid clade</taxon>
        <taxon>Acacieae</taxon>
        <taxon>Acacia</taxon>
    </lineage>
</organism>
<accession>A0AAE1JUX6</accession>
<comment type="function">
    <text evidence="15">Glutamate-gated receptor that probably acts as non-selective cation channel.</text>
</comment>
<comment type="subunit">
    <text evidence="3">May form heteromers.</text>
</comment>
<keyword evidence="9 15" id="KW-0472">Membrane</keyword>
<evidence type="ECO:0000256" key="15">
    <source>
        <dbReference type="PIRNR" id="PIRNR037090"/>
    </source>
</evidence>
<feature type="disulfide bond" evidence="16">
    <location>
        <begin position="757"/>
        <end position="812"/>
    </location>
</feature>
<comment type="subcellular location">
    <subcellularLocation>
        <location evidence="1">Membrane</location>
        <topology evidence="1">Multi-pass membrane protein</topology>
    </subcellularLocation>
</comment>
<dbReference type="Pfam" id="PF01094">
    <property type="entry name" value="ANF_receptor"/>
    <property type="match status" value="1"/>
</dbReference>
<dbReference type="InterPro" id="IPR015683">
    <property type="entry name" value="Ionotropic_Glu_rcpt"/>
</dbReference>
<dbReference type="Pfam" id="PF10613">
    <property type="entry name" value="Lig_chan-Glu_bd"/>
    <property type="match status" value="1"/>
</dbReference>
<dbReference type="InterPro" id="IPR019594">
    <property type="entry name" value="Glu/Gly-bd"/>
</dbReference>
<dbReference type="Proteomes" id="UP001293593">
    <property type="component" value="Unassembled WGS sequence"/>
</dbReference>
<evidence type="ECO:0000256" key="9">
    <source>
        <dbReference type="ARBA" id="ARBA00023136"/>
    </source>
</evidence>
<evidence type="ECO:0000256" key="7">
    <source>
        <dbReference type="ARBA" id="ARBA00022989"/>
    </source>
</evidence>
<evidence type="ECO:0000256" key="5">
    <source>
        <dbReference type="ARBA" id="ARBA00022692"/>
    </source>
</evidence>
<dbReference type="InterPro" id="IPR001320">
    <property type="entry name" value="Iontro_rcpt_C"/>
</dbReference>
<evidence type="ECO:0000259" key="20">
    <source>
        <dbReference type="SMART" id="SM00079"/>
    </source>
</evidence>
<dbReference type="Pfam" id="PF00060">
    <property type="entry name" value="Lig_chan"/>
    <property type="match status" value="1"/>
</dbReference>
<dbReference type="SMART" id="SM00079">
    <property type="entry name" value="PBPe"/>
    <property type="match status" value="1"/>
</dbReference>
<feature type="domain" description="Ionotropic glutamate receptor C-terminal" evidence="20">
    <location>
        <begin position="457"/>
        <end position="809"/>
    </location>
</feature>
<feature type="compositionally biased region" description="Basic and acidic residues" evidence="17">
    <location>
        <begin position="895"/>
        <end position="905"/>
    </location>
</feature>
<dbReference type="PANTHER" id="PTHR34836">
    <property type="entry name" value="OS06G0188250 PROTEIN"/>
    <property type="match status" value="1"/>
</dbReference>
<evidence type="ECO:0000313" key="21">
    <source>
        <dbReference type="EMBL" id="KAK4277275.1"/>
    </source>
</evidence>
<gene>
    <name evidence="21" type="ORF">QN277_015293</name>
</gene>
<evidence type="ECO:0000256" key="8">
    <source>
        <dbReference type="ARBA" id="ARBA00023065"/>
    </source>
</evidence>
<keyword evidence="10 15" id="KW-0675">Receptor</keyword>
<dbReference type="SUPFAM" id="SSF53850">
    <property type="entry name" value="Periplasmic binding protein-like II"/>
    <property type="match status" value="1"/>
</dbReference>
<dbReference type="InterPro" id="IPR017103">
    <property type="entry name" value="Iontropic_Glu_rcpt_pln"/>
</dbReference>
<dbReference type="InterPro" id="IPR044440">
    <property type="entry name" value="GABAb_receptor_plant_PBP1"/>
</dbReference>
<keyword evidence="5 18" id="KW-0812">Transmembrane</keyword>
<evidence type="ECO:0000256" key="12">
    <source>
        <dbReference type="ARBA" id="ARBA00023286"/>
    </source>
</evidence>
<dbReference type="GO" id="GO:0016020">
    <property type="term" value="C:membrane"/>
    <property type="evidence" value="ECO:0007669"/>
    <property type="project" value="UniProtKB-SubCell"/>
</dbReference>
<evidence type="ECO:0000256" key="6">
    <source>
        <dbReference type="ARBA" id="ARBA00022729"/>
    </source>
</evidence>
<evidence type="ECO:0000256" key="19">
    <source>
        <dbReference type="SAM" id="SignalP"/>
    </source>
</evidence>
<dbReference type="EMBL" id="JAWXYG010000003">
    <property type="protein sequence ID" value="KAK4277275.1"/>
    <property type="molecule type" value="Genomic_DNA"/>
</dbReference>
<dbReference type="FunFam" id="3.40.50.2300:FF:000310">
    <property type="entry name" value="Glutamate receptor"/>
    <property type="match status" value="1"/>
</dbReference>
<dbReference type="AlphaFoldDB" id="A0AAE1JUX6"/>
<dbReference type="FunFam" id="3.40.50.2300:FF:000081">
    <property type="entry name" value="Glutamate receptor"/>
    <property type="match status" value="1"/>
</dbReference>
<evidence type="ECO:0000256" key="1">
    <source>
        <dbReference type="ARBA" id="ARBA00004141"/>
    </source>
</evidence>
<dbReference type="PANTHER" id="PTHR34836:SF1">
    <property type="entry name" value="OS09G0428600 PROTEIN"/>
    <property type="match status" value="1"/>
</dbReference>
<evidence type="ECO:0000256" key="4">
    <source>
        <dbReference type="ARBA" id="ARBA00022448"/>
    </source>
</evidence>
<dbReference type="Gene3D" id="1.10.287.70">
    <property type="match status" value="1"/>
</dbReference>
<dbReference type="InterPro" id="IPR001828">
    <property type="entry name" value="ANF_lig-bd_rcpt"/>
</dbReference>
<dbReference type="Gene3D" id="3.40.50.2300">
    <property type="match status" value="2"/>
</dbReference>
<proteinExistence type="inferred from homology"/>
<keyword evidence="8 15" id="KW-0406">Ion transport</keyword>
<dbReference type="FunFam" id="3.40.190.10:FF:000103">
    <property type="entry name" value="Glutamate receptor"/>
    <property type="match status" value="1"/>
</dbReference>
<feature type="region of interest" description="Disordered" evidence="17">
    <location>
        <begin position="887"/>
        <end position="958"/>
    </location>
</feature>
<evidence type="ECO:0000256" key="17">
    <source>
        <dbReference type="SAM" id="MobiDB-lite"/>
    </source>
</evidence>
<evidence type="ECO:0000256" key="13">
    <source>
        <dbReference type="ARBA" id="ARBA00023303"/>
    </source>
</evidence>
<feature type="transmembrane region" description="Helical" evidence="18">
    <location>
        <begin position="646"/>
        <end position="665"/>
    </location>
</feature>
<evidence type="ECO:0000256" key="18">
    <source>
        <dbReference type="SAM" id="Phobius"/>
    </source>
</evidence>
<keyword evidence="12 15" id="KW-1071">Ligand-gated ion channel</keyword>
<evidence type="ECO:0000256" key="3">
    <source>
        <dbReference type="ARBA" id="ARBA00011095"/>
    </source>
</evidence>
<evidence type="ECO:0000256" key="2">
    <source>
        <dbReference type="ARBA" id="ARBA00008685"/>
    </source>
</evidence>
<evidence type="ECO:0000256" key="14">
    <source>
        <dbReference type="ARBA" id="ARBA00049638"/>
    </source>
</evidence>
<name>A0AAE1JUX6_9FABA</name>
<comment type="similarity">
    <text evidence="2 15">Belongs to the glutamate-gated ion channel (TC 1.A.10.1) family.</text>
</comment>
<dbReference type="FunFam" id="1.10.287.70:FF:000037">
    <property type="entry name" value="Glutamate receptor"/>
    <property type="match status" value="1"/>
</dbReference>
<comment type="caution">
    <text evidence="21">The sequence shown here is derived from an EMBL/GenBank/DDBJ whole genome shotgun (WGS) entry which is preliminary data.</text>
</comment>
<dbReference type="CDD" id="cd13686">
    <property type="entry name" value="GluR_Plant"/>
    <property type="match status" value="1"/>
</dbReference>
<protein>
    <recommendedName>
        <fullName evidence="15">Glutamate receptor</fullName>
    </recommendedName>
</protein>
<dbReference type="FunFam" id="3.40.190.10:FF:000195">
    <property type="entry name" value="Glutamate receptor 2.7"/>
    <property type="match status" value="1"/>
</dbReference>
<sequence>MMNKFLCLLPFYIWTLTCFLCVALAQTNATVPVKVGVVLDLSSSTAKIGWSCINMSLPDFYVSHSHFKTRLVFILRDSQRDVVTAAAQAIDLIKTEQVQAIIGPSTSMEANFVISLGAEAHLPIVTFSATSPSLSSLGSQYFFQIAQNDLAQVNAISAIVQAFGWEEVVPIYVEDDFGKGVTPFLTNALQQAYVRIPYMSAISPSATDEEIKTELSNLMTNQTRVFVVHVSSDIGIRLFSIAKLIGMMNRGYVWIVTAGLGNMLNSFDSPVIESMQGVLGVKSYVSRTKKLDDFEDRWKRKFIQDNPTLSGINLNAFGLWAYDATTALAMAVEQVGNLGFDMSNVSGNSSDIESLGVLRNGEKLGEAISRIKFRGLSGEFSVVNGQLPASAFEMVNVVGNGQRTIGFWTTQNGLVRNLSWTNTSTYSTSKKDLREVTWPGDTNSIPKGWEIPVKGTKLRVGVPVKAGYTEFVKAKLNPATNQPEIKGFCIDVFKAVVQALPYGLPYEFIPFPKMEAVISTTPIYDDLISQVYFGNFDAVVGDVTIIANRSNHVDFTLPYTESGVTMIVPVKDKRKKNAWAFLKPLTWDLWMTSACSFVFIGFVVWVLEHRVNEHFRGPPSHQIGTSLWFSFSIMVFAHRERVVSNLGRFVVIIWIFVVLILTQSYTASLTSLMTVEQLSPTVKDVSLLIKNRLNVGYLEGSFVHGILKEMGFQDYQLKIYNSTESCHKLFEKGVENGGIAAAFDEIPYVKLFLGKYCSNYVMVEPTFKTGGFGFVFSKGSPLVADMSRAILNVTQGNKMKIIESEWFNGSNCPDSKALVPSNSLGLDSFWGLFLIAGLASVLALIIFTVAFLYQNRDIWSGYNPGGTSIWRRIKMLVNIFNQRDERSHTFKKKEKRDESEDESRSNHNGLGAVEASPASQCPPSPSSEGDESDFSFNGEGAVFSQDQFGGEANNNPNAFLPQNVEITVRHWVQHA</sequence>
<evidence type="ECO:0000313" key="22">
    <source>
        <dbReference type="Proteomes" id="UP001293593"/>
    </source>
</evidence>
<evidence type="ECO:0000256" key="16">
    <source>
        <dbReference type="PIRSR" id="PIRSR037090-50"/>
    </source>
</evidence>
<keyword evidence="4 15" id="KW-0813">Transport</keyword>
<dbReference type="CDD" id="cd19990">
    <property type="entry name" value="PBP1_GABAb_receptor_plant"/>
    <property type="match status" value="1"/>
</dbReference>
<keyword evidence="6 19" id="KW-0732">Signal</keyword>
<dbReference type="GO" id="GO:0015276">
    <property type="term" value="F:ligand-gated monoatomic ion channel activity"/>
    <property type="evidence" value="ECO:0007669"/>
    <property type="project" value="InterPro"/>
</dbReference>
<keyword evidence="13 15" id="KW-0407">Ion channel</keyword>
<comment type="function">
    <text evidence="14">Glutamate-gated receptor that probably acts as a non-selective cation channel. May be involved in light-signal transduction and calcium homeostasis via the regulation of calcium influx into cells.</text>
</comment>
<feature type="compositionally biased region" description="Polar residues" evidence="17">
    <location>
        <begin position="944"/>
        <end position="957"/>
    </location>
</feature>
<feature type="transmembrane region" description="Helical" evidence="18">
    <location>
        <begin position="589"/>
        <end position="607"/>
    </location>
</feature>
<dbReference type="InterPro" id="IPR028082">
    <property type="entry name" value="Peripla_BP_I"/>
</dbReference>